<feature type="compositionally biased region" description="Low complexity" evidence="11">
    <location>
        <begin position="115"/>
        <end position="125"/>
    </location>
</feature>
<feature type="region of interest" description="Disordered" evidence="11">
    <location>
        <begin position="85"/>
        <end position="319"/>
    </location>
</feature>
<dbReference type="GO" id="GO:0010628">
    <property type="term" value="P:positive regulation of gene expression"/>
    <property type="evidence" value="ECO:0007669"/>
    <property type="project" value="TreeGrafter"/>
</dbReference>
<dbReference type="GO" id="GO:0016592">
    <property type="term" value="C:mediator complex"/>
    <property type="evidence" value="ECO:0007669"/>
    <property type="project" value="InterPro"/>
</dbReference>
<evidence type="ECO:0000313" key="14">
    <source>
        <dbReference type="Proteomes" id="UP000030746"/>
    </source>
</evidence>
<keyword evidence="7 10" id="KW-0539">Nucleus</keyword>
<keyword evidence="14" id="KW-1185">Reference proteome</keyword>
<dbReference type="InterPro" id="IPR042376">
    <property type="entry name" value="MED26"/>
</dbReference>
<dbReference type="InterPro" id="IPR031416">
    <property type="entry name" value="Med26_C"/>
</dbReference>
<dbReference type="GO" id="GO:0070847">
    <property type="term" value="C:core mediator complex"/>
    <property type="evidence" value="ECO:0007669"/>
    <property type="project" value="TreeGrafter"/>
</dbReference>
<dbReference type="Gene3D" id="1.20.930.10">
    <property type="entry name" value="Conserved domain common to transcription factors TFIIS, elongin A, CRSP70"/>
    <property type="match status" value="1"/>
</dbReference>
<comment type="subcellular location">
    <subcellularLocation>
        <location evidence="1 10">Nucleus</location>
    </subcellularLocation>
</comment>
<evidence type="ECO:0000256" key="9">
    <source>
        <dbReference type="ARBA" id="ARBA00031968"/>
    </source>
</evidence>
<dbReference type="GeneID" id="20247482"/>
<feature type="compositionally biased region" description="Polar residues" evidence="11">
    <location>
        <begin position="186"/>
        <end position="207"/>
    </location>
</feature>
<dbReference type="InterPro" id="IPR035441">
    <property type="entry name" value="TFIIS/LEDGF_dom_sf"/>
</dbReference>
<organism evidence="13 14">
    <name type="scientific">Lottia gigantea</name>
    <name type="common">Giant owl limpet</name>
    <dbReference type="NCBI Taxonomy" id="225164"/>
    <lineage>
        <taxon>Eukaryota</taxon>
        <taxon>Metazoa</taxon>
        <taxon>Spiralia</taxon>
        <taxon>Lophotrochozoa</taxon>
        <taxon>Mollusca</taxon>
        <taxon>Gastropoda</taxon>
        <taxon>Patellogastropoda</taxon>
        <taxon>Lottioidea</taxon>
        <taxon>Lottiidae</taxon>
        <taxon>Lottia</taxon>
    </lineage>
</organism>
<keyword evidence="5" id="KW-0010">Activator</keyword>
<dbReference type="OrthoDB" id="550309at2759"/>
<dbReference type="Pfam" id="PF15693">
    <property type="entry name" value="Med26_C"/>
    <property type="match status" value="1"/>
</dbReference>
<dbReference type="RefSeq" id="XP_009043860.1">
    <property type="nucleotide sequence ID" value="XM_009045612.1"/>
</dbReference>
<dbReference type="Pfam" id="PF08711">
    <property type="entry name" value="Med26"/>
    <property type="match status" value="1"/>
</dbReference>
<dbReference type="CDD" id="cd00183">
    <property type="entry name" value="TFIIS_I"/>
    <property type="match status" value="1"/>
</dbReference>
<dbReference type="KEGG" id="lgi:LOTGIDRAFT_227949"/>
<feature type="region of interest" description="Disordered" evidence="11">
    <location>
        <begin position="362"/>
        <end position="401"/>
    </location>
</feature>
<dbReference type="CTD" id="20247482"/>
<feature type="compositionally biased region" description="Low complexity" evidence="11">
    <location>
        <begin position="215"/>
        <end position="230"/>
    </location>
</feature>
<proteinExistence type="inferred from homology"/>
<protein>
    <recommendedName>
        <fullName evidence="3">Mediator of RNA polymerase II transcription subunit 26</fullName>
    </recommendedName>
    <alternativeName>
        <fullName evidence="8">Cofactor required for Sp1 transcriptional activation subunit 7</fullName>
    </alternativeName>
    <alternativeName>
        <fullName evidence="9">Mediator complex subunit 26</fullName>
    </alternativeName>
</protein>
<reference evidence="13 14" key="1">
    <citation type="journal article" date="2013" name="Nature">
        <title>Insights into bilaterian evolution from three spiralian genomes.</title>
        <authorList>
            <person name="Simakov O."/>
            <person name="Marletaz F."/>
            <person name="Cho S.J."/>
            <person name="Edsinger-Gonzales E."/>
            <person name="Havlak P."/>
            <person name="Hellsten U."/>
            <person name="Kuo D.H."/>
            <person name="Larsson T."/>
            <person name="Lv J."/>
            <person name="Arendt D."/>
            <person name="Savage R."/>
            <person name="Osoegawa K."/>
            <person name="de Jong P."/>
            <person name="Grimwood J."/>
            <person name="Chapman J.A."/>
            <person name="Shapiro H."/>
            <person name="Aerts A."/>
            <person name="Otillar R.P."/>
            <person name="Terry A.Y."/>
            <person name="Boore J.L."/>
            <person name="Grigoriev I.V."/>
            <person name="Lindberg D.R."/>
            <person name="Seaver E.C."/>
            <person name="Weisblat D.A."/>
            <person name="Putnam N.H."/>
            <person name="Rokhsar D.S."/>
        </authorList>
    </citation>
    <scope>NUCLEOTIDE SEQUENCE [LARGE SCALE GENOMIC DNA]</scope>
</reference>
<dbReference type="SUPFAM" id="SSF47676">
    <property type="entry name" value="Conserved domain common to transcription factors TFIIS, elongin A, CRSP70"/>
    <property type="match status" value="1"/>
</dbReference>
<dbReference type="AlphaFoldDB" id="V4CS11"/>
<evidence type="ECO:0000256" key="7">
    <source>
        <dbReference type="ARBA" id="ARBA00023242"/>
    </source>
</evidence>
<feature type="region of interest" description="Disordered" evidence="11">
    <location>
        <begin position="440"/>
        <end position="470"/>
    </location>
</feature>
<evidence type="ECO:0000256" key="3">
    <source>
        <dbReference type="ARBA" id="ARBA00019686"/>
    </source>
</evidence>
<dbReference type="SMART" id="SM00509">
    <property type="entry name" value="TFS2N"/>
    <property type="match status" value="1"/>
</dbReference>
<dbReference type="OMA" id="KLVRNWQ"/>
<keyword evidence="4" id="KW-0805">Transcription regulation</keyword>
<dbReference type="HOGENOM" id="CLU_415209_0_0_1"/>
<dbReference type="STRING" id="225164.V4CS11"/>
<feature type="compositionally biased region" description="Polar residues" evidence="11">
    <location>
        <begin position="231"/>
        <end position="270"/>
    </location>
</feature>
<evidence type="ECO:0000256" key="6">
    <source>
        <dbReference type="ARBA" id="ARBA00023163"/>
    </source>
</evidence>
<feature type="compositionally biased region" description="Polar residues" evidence="11">
    <location>
        <begin position="92"/>
        <end position="114"/>
    </location>
</feature>
<dbReference type="GO" id="GO:0003712">
    <property type="term" value="F:transcription coregulator activity"/>
    <property type="evidence" value="ECO:0007669"/>
    <property type="project" value="TreeGrafter"/>
</dbReference>
<gene>
    <name evidence="13" type="ORF">LOTGIDRAFT_227949</name>
</gene>
<keyword evidence="6" id="KW-0804">Transcription</keyword>
<dbReference type="PANTHER" id="PTHR15201:SF1">
    <property type="entry name" value="MEDIATOR OF RNA POLYMERASE II TRANSCRIPTION SUBUNIT 26"/>
    <property type="match status" value="1"/>
</dbReference>
<comment type="similarity">
    <text evidence="2">Belongs to the Mediator complex subunit 26 family.</text>
</comment>
<evidence type="ECO:0000256" key="1">
    <source>
        <dbReference type="ARBA" id="ARBA00004123"/>
    </source>
</evidence>
<evidence type="ECO:0000256" key="4">
    <source>
        <dbReference type="ARBA" id="ARBA00023015"/>
    </source>
</evidence>
<dbReference type="PANTHER" id="PTHR15201">
    <property type="entry name" value="CRSP70"/>
    <property type="match status" value="1"/>
</dbReference>
<dbReference type="Proteomes" id="UP000030746">
    <property type="component" value="Unassembled WGS sequence"/>
</dbReference>
<feature type="compositionally biased region" description="Polar residues" evidence="11">
    <location>
        <begin position="362"/>
        <end position="385"/>
    </location>
</feature>
<evidence type="ECO:0000256" key="8">
    <source>
        <dbReference type="ARBA" id="ARBA00030125"/>
    </source>
</evidence>
<sequence length="661" mass="72042">MQFTPLQLKEKLLGALDEENNIVNTSVVLEVITILEKFPITREALEITRIGRYVNELRKKTSNEELAKRAKKLVRGWQKLVTVPEGPHINGDSISTPPQHRNISALQNAGNGSKPSSPAISSPAINRNCVVRSSLSPAIGNRPVTPSQQRTLQPNKLGKAGDLNKSKHSPGLSKTLPSALKPVVNSPKQTLNVQTSNLSPAVSQTFPPQAKAESSGKSVKSSPKSRPSTPCQSPSLTCSSQSAVTIGNEDSLSSLPCTPTSVDNLQTGNGHTKRKKRGRKPKSGKKSNHSAESAISPNDGCSRSEQCDVPKTDIANRKRVRLDKLSTTPVKQQKLNTSIHSLSSKQPLNGIVYSDKTCHNAVVNNSANSDPKTQSTSTEYSTPGSKKSLMRQDSTKPAVKTPKVKTTAELIADYQQKTGSTSYGNNILEKLRTNQIDHESDVQTSVLPPGIKPRKKRISNDSSILSVPSPSLSQTKTELVEKFLQTSVSPTLTDLSPPLEDYSLKSESPINSSQNSVQASTSDLKITIKSVPSVSIDQQKIAESKPLCAYNHSEISNVKHSTEISESTENKVEKRLTIEEIYSQLPPIDFDSINWECTDYIVPEPTPSNDLDVNRIINDQWEGINGSLDKDKVWHDWASTLTLSSVDDDPLHVLPYVDVND</sequence>
<dbReference type="GO" id="GO:0006357">
    <property type="term" value="P:regulation of transcription by RNA polymerase II"/>
    <property type="evidence" value="ECO:0007669"/>
    <property type="project" value="InterPro"/>
</dbReference>
<dbReference type="InterPro" id="IPR003617">
    <property type="entry name" value="TFIIS/CRSP70_N_sub"/>
</dbReference>
<evidence type="ECO:0000256" key="5">
    <source>
        <dbReference type="ARBA" id="ARBA00023159"/>
    </source>
</evidence>
<dbReference type="EMBL" id="KB199650">
    <property type="protein sequence ID" value="ESP05315.1"/>
    <property type="molecule type" value="Genomic_DNA"/>
</dbReference>
<feature type="compositionally biased region" description="Basic residues" evidence="11">
    <location>
        <begin position="271"/>
        <end position="288"/>
    </location>
</feature>
<feature type="compositionally biased region" description="Polar residues" evidence="11">
    <location>
        <begin position="290"/>
        <end position="304"/>
    </location>
</feature>
<feature type="compositionally biased region" description="Polar residues" evidence="11">
    <location>
        <begin position="144"/>
        <end position="154"/>
    </location>
</feature>
<evidence type="ECO:0000259" key="12">
    <source>
        <dbReference type="PROSITE" id="PS51319"/>
    </source>
</evidence>
<accession>V4CS11</accession>
<feature type="domain" description="TFIIS N-terminal" evidence="12">
    <location>
        <begin position="1"/>
        <end position="84"/>
    </location>
</feature>
<dbReference type="InterPro" id="IPR017923">
    <property type="entry name" value="TFIIS_N"/>
</dbReference>
<dbReference type="PROSITE" id="PS51319">
    <property type="entry name" value="TFIIS_N"/>
    <property type="match status" value="1"/>
</dbReference>
<feature type="compositionally biased region" description="Low complexity" evidence="11">
    <location>
        <begin position="460"/>
        <end position="470"/>
    </location>
</feature>
<evidence type="ECO:0000256" key="10">
    <source>
        <dbReference type="PROSITE-ProRule" id="PRU00649"/>
    </source>
</evidence>
<evidence type="ECO:0000256" key="2">
    <source>
        <dbReference type="ARBA" id="ARBA00009681"/>
    </source>
</evidence>
<name>V4CS11_LOTGI</name>
<feature type="compositionally biased region" description="Basic and acidic residues" evidence="11">
    <location>
        <begin position="305"/>
        <end position="316"/>
    </location>
</feature>
<evidence type="ECO:0000313" key="13">
    <source>
        <dbReference type="EMBL" id="ESP05315.1"/>
    </source>
</evidence>
<evidence type="ECO:0000256" key="11">
    <source>
        <dbReference type="SAM" id="MobiDB-lite"/>
    </source>
</evidence>